<feature type="signal peptide" evidence="8">
    <location>
        <begin position="1"/>
        <end position="20"/>
    </location>
</feature>
<feature type="compositionally biased region" description="Gly residues" evidence="7">
    <location>
        <begin position="23"/>
        <end position="34"/>
    </location>
</feature>
<sequence>MKKWLLVGFISFMMVLAACGGGDDGGSSDGGNADGGDSANETAQGEELYQQNCVSCHGEDLGGGAGPDLTTAGDNYDQSEVVSIILEGQGGMPAQDVSDSEAEAIAEFVLSQ</sequence>
<dbReference type="Gene3D" id="1.10.760.10">
    <property type="entry name" value="Cytochrome c-like domain"/>
    <property type="match status" value="1"/>
</dbReference>
<accession>A0ABV2KW88</accession>
<reference evidence="10 11" key="1">
    <citation type="submission" date="2024-06" db="EMBL/GenBank/DDBJ databases">
        <title>Genomic Encyclopedia of Type Strains, Phase IV (KMG-IV): sequencing the most valuable type-strain genomes for metagenomic binning, comparative biology and taxonomic classification.</title>
        <authorList>
            <person name="Goeker M."/>
        </authorList>
    </citation>
    <scope>NUCLEOTIDE SEQUENCE [LARGE SCALE GENOMIC DNA]</scope>
    <source>
        <strain evidence="10 11">DSM 23520</strain>
    </source>
</reference>
<gene>
    <name evidence="10" type="ORF">ABID56_001055</name>
</gene>
<dbReference type="SUPFAM" id="SSF46626">
    <property type="entry name" value="Cytochrome c"/>
    <property type="match status" value="1"/>
</dbReference>
<keyword evidence="11" id="KW-1185">Reference proteome</keyword>
<dbReference type="Pfam" id="PF13442">
    <property type="entry name" value="Cytochrome_CBB3"/>
    <property type="match status" value="1"/>
</dbReference>
<name>A0ABV2KW88_9BACI</name>
<dbReference type="PIRSF" id="PIRSF000025">
    <property type="entry name" value="Cytc_Bsub_c550"/>
    <property type="match status" value="1"/>
</dbReference>
<evidence type="ECO:0000259" key="9">
    <source>
        <dbReference type="PROSITE" id="PS51007"/>
    </source>
</evidence>
<dbReference type="InterPro" id="IPR012218">
    <property type="entry name" value="Cyt_c_BACSU-c550-type"/>
</dbReference>
<evidence type="ECO:0000313" key="10">
    <source>
        <dbReference type="EMBL" id="MET3682965.1"/>
    </source>
</evidence>
<keyword evidence="5 6" id="KW-0408">Iron</keyword>
<keyword evidence="3 6" id="KW-0479">Metal-binding</keyword>
<evidence type="ECO:0000256" key="6">
    <source>
        <dbReference type="PROSITE-ProRule" id="PRU00433"/>
    </source>
</evidence>
<evidence type="ECO:0000313" key="11">
    <source>
        <dbReference type="Proteomes" id="UP001549167"/>
    </source>
</evidence>
<feature type="region of interest" description="Disordered" evidence="7">
    <location>
        <begin position="23"/>
        <end position="44"/>
    </location>
</feature>
<feature type="chain" id="PRO_5046318210" evidence="8">
    <location>
        <begin position="21"/>
        <end position="112"/>
    </location>
</feature>
<dbReference type="RefSeq" id="WP_354219564.1">
    <property type="nucleotide sequence ID" value="NZ_JBEPMX010000004.1"/>
</dbReference>
<proteinExistence type="predicted"/>
<dbReference type="EMBL" id="JBEPMX010000004">
    <property type="protein sequence ID" value="MET3682965.1"/>
    <property type="molecule type" value="Genomic_DNA"/>
</dbReference>
<dbReference type="PANTHER" id="PTHR37823">
    <property type="entry name" value="CYTOCHROME C-553-LIKE"/>
    <property type="match status" value="1"/>
</dbReference>
<dbReference type="PANTHER" id="PTHR37823:SF4">
    <property type="entry name" value="MENAQUINOL-CYTOCHROME C REDUCTASE CYTOCHROME B_C SUBUNIT"/>
    <property type="match status" value="1"/>
</dbReference>
<keyword evidence="1" id="KW-0813">Transport</keyword>
<dbReference type="InterPro" id="IPR036909">
    <property type="entry name" value="Cyt_c-like_dom_sf"/>
</dbReference>
<protein>
    <submittedName>
        <fullName evidence="10">Cytochrome c551</fullName>
    </submittedName>
</protein>
<keyword evidence="2 6" id="KW-0349">Heme</keyword>
<evidence type="ECO:0000256" key="1">
    <source>
        <dbReference type="ARBA" id="ARBA00022448"/>
    </source>
</evidence>
<evidence type="ECO:0000256" key="5">
    <source>
        <dbReference type="ARBA" id="ARBA00023004"/>
    </source>
</evidence>
<evidence type="ECO:0000256" key="3">
    <source>
        <dbReference type="ARBA" id="ARBA00022723"/>
    </source>
</evidence>
<keyword evidence="8" id="KW-0732">Signal</keyword>
<feature type="domain" description="Cytochrome c" evidence="9">
    <location>
        <begin position="40"/>
        <end position="112"/>
    </location>
</feature>
<evidence type="ECO:0000256" key="7">
    <source>
        <dbReference type="SAM" id="MobiDB-lite"/>
    </source>
</evidence>
<dbReference type="InterPro" id="IPR051811">
    <property type="entry name" value="Cytochrome_c550/c551-like"/>
</dbReference>
<evidence type="ECO:0000256" key="2">
    <source>
        <dbReference type="ARBA" id="ARBA00022617"/>
    </source>
</evidence>
<dbReference type="PROSITE" id="PS51007">
    <property type="entry name" value="CYTC"/>
    <property type="match status" value="1"/>
</dbReference>
<keyword evidence="4" id="KW-0249">Electron transport</keyword>
<evidence type="ECO:0000256" key="8">
    <source>
        <dbReference type="SAM" id="SignalP"/>
    </source>
</evidence>
<comment type="caution">
    <text evidence="10">The sequence shown here is derived from an EMBL/GenBank/DDBJ whole genome shotgun (WGS) entry which is preliminary data.</text>
</comment>
<dbReference type="InterPro" id="IPR009056">
    <property type="entry name" value="Cyt_c-like_dom"/>
</dbReference>
<organism evidence="10 11">
    <name type="scientific">Alkalibacillus flavidus</name>
    <dbReference type="NCBI Taxonomy" id="546021"/>
    <lineage>
        <taxon>Bacteria</taxon>
        <taxon>Bacillati</taxon>
        <taxon>Bacillota</taxon>
        <taxon>Bacilli</taxon>
        <taxon>Bacillales</taxon>
        <taxon>Bacillaceae</taxon>
        <taxon>Alkalibacillus</taxon>
    </lineage>
</organism>
<dbReference type="Proteomes" id="UP001549167">
    <property type="component" value="Unassembled WGS sequence"/>
</dbReference>
<evidence type="ECO:0000256" key="4">
    <source>
        <dbReference type="ARBA" id="ARBA00022982"/>
    </source>
</evidence>
<dbReference type="PROSITE" id="PS51257">
    <property type="entry name" value="PROKAR_LIPOPROTEIN"/>
    <property type="match status" value="1"/>
</dbReference>